<dbReference type="PANTHER" id="PTHR11236:SF18">
    <property type="entry name" value="AMINODEOXYCHORISMATE SYNTHASE"/>
    <property type="match status" value="1"/>
</dbReference>
<evidence type="ECO:0000313" key="14">
    <source>
        <dbReference type="Proteomes" id="UP000054251"/>
    </source>
</evidence>
<dbReference type="GO" id="GO:0008153">
    <property type="term" value="P:4-aminobenzoate biosynthetic process"/>
    <property type="evidence" value="ECO:0007669"/>
    <property type="project" value="TreeGrafter"/>
</dbReference>
<dbReference type="GO" id="GO:0046820">
    <property type="term" value="F:4-amino-4-deoxychorismate synthase activity"/>
    <property type="evidence" value="ECO:0007669"/>
    <property type="project" value="UniProtKB-EC"/>
</dbReference>
<dbReference type="OrthoDB" id="64220at2759"/>
<dbReference type="InterPro" id="IPR005801">
    <property type="entry name" value="ADC_synthase"/>
</dbReference>
<dbReference type="CDD" id="cd01743">
    <property type="entry name" value="GATase1_Anthranilate_Synthase"/>
    <property type="match status" value="1"/>
</dbReference>
<evidence type="ECO:0000256" key="7">
    <source>
        <dbReference type="ARBA" id="ARBA00022962"/>
    </source>
</evidence>
<evidence type="ECO:0000256" key="2">
    <source>
        <dbReference type="ARBA" id="ARBA00005009"/>
    </source>
</evidence>
<dbReference type="SUPFAM" id="SSF52317">
    <property type="entry name" value="Class I glutamine amidotransferase-like"/>
    <property type="match status" value="1"/>
</dbReference>
<reference evidence="13 14" key="1">
    <citation type="submission" date="2015-11" db="EMBL/GenBank/DDBJ databases">
        <title>The genome of Debaryomyces fabryi.</title>
        <authorList>
            <person name="Tafer H."/>
            <person name="Lopandic K."/>
        </authorList>
    </citation>
    <scope>NUCLEOTIDE SEQUENCE [LARGE SCALE GENOMIC DNA]</scope>
    <source>
        <strain evidence="13 14">CBS 789</strain>
    </source>
</reference>
<dbReference type="InterPro" id="IPR006805">
    <property type="entry name" value="Anth_synth_I_N"/>
</dbReference>
<dbReference type="PRINTS" id="PR00097">
    <property type="entry name" value="ANTSNTHASEII"/>
</dbReference>
<evidence type="ECO:0000259" key="11">
    <source>
        <dbReference type="Pfam" id="PF00425"/>
    </source>
</evidence>
<gene>
    <name evidence="13" type="ORF">AC631_00583</name>
</gene>
<evidence type="ECO:0000259" key="10">
    <source>
        <dbReference type="Pfam" id="PF00117"/>
    </source>
</evidence>
<comment type="catalytic activity">
    <reaction evidence="1">
        <text>chorismate + L-glutamine = 4-amino-4-deoxychorismate + L-glutamate</text>
        <dbReference type="Rhea" id="RHEA:11672"/>
        <dbReference type="ChEBI" id="CHEBI:29748"/>
        <dbReference type="ChEBI" id="CHEBI:29985"/>
        <dbReference type="ChEBI" id="CHEBI:58359"/>
        <dbReference type="ChEBI" id="CHEBI:58406"/>
        <dbReference type="EC" id="2.6.1.85"/>
    </reaction>
</comment>
<dbReference type="InterPro" id="IPR017926">
    <property type="entry name" value="GATASE"/>
</dbReference>
<dbReference type="Pfam" id="PF04715">
    <property type="entry name" value="Anth_synt_I_N"/>
    <property type="match status" value="1"/>
</dbReference>
<dbReference type="EC" id="2.6.1.85" evidence="4"/>
<feature type="domain" description="Chorismate-utilising enzyme C-terminal" evidence="11">
    <location>
        <begin position="502"/>
        <end position="777"/>
    </location>
</feature>
<keyword evidence="7" id="KW-0315">Glutamine amidotransferase</keyword>
<dbReference type="RefSeq" id="XP_015469710.1">
    <property type="nucleotide sequence ID" value="XM_015609413.1"/>
</dbReference>
<dbReference type="Pfam" id="PF00117">
    <property type="entry name" value="GATase"/>
    <property type="match status" value="1"/>
</dbReference>
<dbReference type="Pfam" id="PF00425">
    <property type="entry name" value="Chorismate_bind"/>
    <property type="match status" value="1"/>
</dbReference>
<evidence type="ECO:0000256" key="4">
    <source>
        <dbReference type="ARBA" id="ARBA00013139"/>
    </source>
</evidence>
<comment type="caution">
    <text evidence="13">The sequence shown here is derived from an EMBL/GenBank/DDBJ whole genome shotgun (WGS) entry which is preliminary data.</text>
</comment>
<evidence type="ECO:0000313" key="13">
    <source>
        <dbReference type="EMBL" id="KSA03608.1"/>
    </source>
</evidence>
<dbReference type="GO" id="GO:0000162">
    <property type="term" value="P:L-tryptophan biosynthetic process"/>
    <property type="evidence" value="ECO:0007669"/>
    <property type="project" value="TreeGrafter"/>
</dbReference>
<dbReference type="Gene3D" id="3.60.120.10">
    <property type="entry name" value="Anthranilate synthase"/>
    <property type="match status" value="1"/>
</dbReference>
<evidence type="ECO:0000256" key="1">
    <source>
        <dbReference type="ARBA" id="ARBA00001000"/>
    </source>
</evidence>
<dbReference type="InterPro" id="IPR029062">
    <property type="entry name" value="Class_I_gatase-like"/>
</dbReference>
<dbReference type="EMBL" id="LMYN01000007">
    <property type="protein sequence ID" value="KSA03608.1"/>
    <property type="molecule type" value="Genomic_DNA"/>
</dbReference>
<dbReference type="NCBIfam" id="TIGR01823">
    <property type="entry name" value="PabB-fungal"/>
    <property type="match status" value="1"/>
</dbReference>
<dbReference type="InterPro" id="IPR015890">
    <property type="entry name" value="Chorismate_C"/>
</dbReference>
<evidence type="ECO:0000256" key="6">
    <source>
        <dbReference type="ARBA" id="ARBA00022909"/>
    </source>
</evidence>
<evidence type="ECO:0000256" key="5">
    <source>
        <dbReference type="ARBA" id="ARBA00022679"/>
    </source>
</evidence>
<protein>
    <recommendedName>
        <fullName evidence="4">aminodeoxychorismate synthase</fullName>
        <ecNumber evidence="4">2.6.1.85</ecNumber>
    </recommendedName>
    <alternativeName>
        <fullName evidence="8">Para-aminobenzoate synthase</fullName>
    </alternativeName>
    <alternativeName>
        <fullName evidence="9">p-aminobenzoic acid synthase</fullName>
    </alternativeName>
</protein>
<dbReference type="PRINTS" id="PR00096">
    <property type="entry name" value="GATASE"/>
</dbReference>
<proteinExistence type="inferred from homology"/>
<evidence type="ECO:0000256" key="9">
    <source>
        <dbReference type="ARBA" id="ARBA00031904"/>
    </source>
</evidence>
<sequence>MILLIDSYDSFTNNLSQLIIDNTGKEVITIHNDTFKPNEYEYFMNVYIPMFDYIVIGPGPGHPSNIEDVGIVRWILHYFSERETEAIPILGICLGFQCLCFEFGNEVKKLQNVRHGQIYDVHPIDHNSGNDLYPGKHDRRNKPMASFPSVRYHSLYVDINSLSDDIIPLAYCNEEDEGYSRILMAAKHKTLPFYGVQYHPESICSSKGNELIVDFNRIAEKYNEVLRPNTSITREGDKDKRLLNELINKRALHEILLIKSGKLLSGGNERPNIYFRKIVIPSQDIITPVDICDHLHKTDSNFFLLNSASVPGEWSIIGIPIEGQSEIITHSVDAIHEVTIQKYKSSFNETLRLKPSEKVWNLIGARMESSYIPRNIINESLKEKPFKEVPFFGGYVGLISYEEGQHIGIEKLELLCNSPTPDVKLIFIERFMLYDHINNEWFIGSINQKTDDSQWCDQLSQELESVHKMGKLKLDINKVPESVKNLCKDLDESEIDFDFPSHEIYKKQFELCQEYLHSGDSYELCLTTQLKITLPSYIKPWDIYKVLTLRKNPSPFSCFLQFEDIVLVSSSPERFLSWKDDEQKNKMIELRPIKGTVKRTPEVNLKMANEILKTPKEMGENLMIVDLIRHDLHQFIQNVTVSQLMAVEEYETVYQLVSVIQGVLKENEYHGIDILHHSLPPGSMTGAPKKRSVELLQAIETLQRNGNPGGRRGIYSGVSGYWSVTDDSDWSVVIRSVYHYVNDKENQKDKNIWRIGAGGAITVLSDLEGEWEEMKLKLSSALQAFK</sequence>
<accession>A0A0V1Q539</accession>
<feature type="domain" description="Glutamine amidotransferase" evidence="10">
    <location>
        <begin position="3"/>
        <end position="215"/>
    </location>
</feature>
<name>A0A0V1Q539_9ASCO</name>
<dbReference type="GeneID" id="26837592"/>
<keyword evidence="5" id="KW-0808">Transferase</keyword>
<dbReference type="Gene3D" id="3.40.50.880">
    <property type="match status" value="1"/>
</dbReference>
<comment type="pathway">
    <text evidence="2">Cofactor biosynthesis; tetrahydrofolate biosynthesis; 4-aminobenzoate from chorismate: step 1/2.</text>
</comment>
<dbReference type="GO" id="GO:0005737">
    <property type="term" value="C:cytoplasm"/>
    <property type="evidence" value="ECO:0007669"/>
    <property type="project" value="TreeGrafter"/>
</dbReference>
<keyword evidence="14" id="KW-1185">Reference proteome</keyword>
<dbReference type="PROSITE" id="PS51273">
    <property type="entry name" value="GATASE_TYPE_1"/>
    <property type="match status" value="1"/>
</dbReference>
<dbReference type="InterPro" id="IPR019999">
    <property type="entry name" value="Anth_synth_I-like"/>
</dbReference>
<dbReference type="GO" id="GO:0046654">
    <property type="term" value="P:tetrahydrofolate biosynthetic process"/>
    <property type="evidence" value="ECO:0007669"/>
    <property type="project" value="UniProtKB-UniPathway"/>
</dbReference>
<dbReference type="AlphaFoldDB" id="A0A0V1Q539"/>
<evidence type="ECO:0000256" key="3">
    <source>
        <dbReference type="ARBA" id="ARBA00005970"/>
    </source>
</evidence>
<evidence type="ECO:0000259" key="12">
    <source>
        <dbReference type="Pfam" id="PF04715"/>
    </source>
</evidence>
<dbReference type="InterPro" id="IPR006221">
    <property type="entry name" value="TrpG/PapA_dom"/>
</dbReference>
<evidence type="ECO:0000256" key="8">
    <source>
        <dbReference type="ARBA" id="ARBA00031329"/>
    </source>
</evidence>
<dbReference type="SUPFAM" id="SSF56322">
    <property type="entry name" value="ADC synthase"/>
    <property type="match status" value="1"/>
</dbReference>
<organism evidence="13 14">
    <name type="scientific">Debaryomyces fabryi</name>
    <dbReference type="NCBI Taxonomy" id="58627"/>
    <lineage>
        <taxon>Eukaryota</taxon>
        <taxon>Fungi</taxon>
        <taxon>Dikarya</taxon>
        <taxon>Ascomycota</taxon>
        <taxon>Saccharomycotina</taxon>
        <taxon>Pichiomycetes</taxon>
        <taxon>Debaryomycetaceae</taxon>
        <taxon>Debaryomyces</taxon>
    </lineage>
</organism>
<dbReference type="InterPro" id="IPR010117">
    <property type="entry name" value="PabB_fungal"/>
</dbReference>
<dbReference type="UniPathway" id="UPA00077">
    <property type="reaction ID" value="UER00149"/>
</dbReference>
<dbReference type="PANTHER" id="PTHR11236">
    <property type="entry name" value="AMINOBENZOATE/ANTHRANILATE SYNTHASE"/>
    <property type="match status" value="1"/>
</dbReference>
<dbReference type="GO" id="GO:0046656">
    <property type="term" value="P:folic acid biosynthetic process"/>
    <property type="evidence" value="ECO:0007669"/>
    <property type="project" value="UniProtKB-KW"/>
</dbReference>
<dbReference type="NCBIfam" id="TIGR00566">
    <property type="entry name" value="trpG_papA"/>
    <property type="match status" value="1"/>
</dbReference>
<dbReference type="Proteomes" id="UP000054251">
    <property type="component" value="Unassembled WGS sequence"/>
</dbReference>
<keyword evidence="6" id="KW-0289">Folate biosynthesis</keyword>
<feature type="domain" description="Anthranilate synthase component I N-terminal" evidence="12">
    <location>
        <begin position="284"/>
        <end position="443"/>
    </location>
</feature>
<comment type="similarity">
    <text evidence="3">In the C-terminal section; belongs to the anthranilate synthase component I family.</text>
</comment>